<organism evidence="2">
    <name type="scientific">Grosmannia clavigera (strain kw1407 / UAMH 11150)</name>
    <name type="common">Blue stain fungus</name>
    <name type="synonym">Graphiocladiella clavigera</name>
    <dbReference type="NCBI Taxonomy" id="655863"/>
    <lineage>
        <taxon>Eukaryota</taxon>
        <taxon>Fungi</taxon>
        <taxon>Dikarya</taxon>
        <taxon>Ascomycota</taxon>
        <taxon>Pezizomycotina</taxon>
        <taxon>Sordariomycetes</taxon>
        <taxon>Sordariomycetidae</taxon>
        <taxon>Ophiostomatales</taxon>
        <taxon>Ophiostomataceae</taxon>
        <taxon>Leptographium</taxon>
    </lineage>
</organism>
<dbReference type="InParanoid" id="F0XI85"/>
<dbReference type="Gene3D" id="3.40.50.150">
    <property type="entry name" value="Vaccinia Virus protein VP39"/>
    <property type="match status" value="1"/>
</dbReference>
<protein>
    <submittedName>
        <fullName evidence="1">Umta methyltransferase family protein</fullName>
    </submittedName>
</protein>
<dbReference type="GeneID" id="25975805"/>
<evidence type="ECO:0000313" key="1">
    <source>
        <dbReference type="EMBL" id="EFX02850.1"/>
    </source>
</evidence>
<dbReference type="Proteomes" id="UP000007796">
    <property type="component" value="Unassembled WGS sequence"/>
</dbReference>
<dbReference type="EMBL" id="GL629769">
    <property type="protein sequence ID" value="EFX02850.1"/>
    <property type="molecule type" value="Genomic_DNA"/>
</dbReference>
<dbReference type="HOGENOM" id="CLU_010595_9_1_1"/>
<dbReference type="GO" id="GO:0008168">
    <property type="term" value="F:methyltransferase activity"/>
    <property type="evidence" value="ECO:0007669"/>
    <property type="project" value="UniProtKB-KW"/>
</dbReference>
<reference evidence="1 2" key="1">
    <citation type="journal article" date="2011" name="Proc. Natl. Acad. Sci. U.S.A.">
        <title>Genome and transcriptome analyses of the mountain pine beetle-fungal symbiont Grosmannia clavigera, a lodgepole pine pathogen.</title>
        <authorList>
            <person name="DiGuistini S."/>
            <person name="Wang Y."/>
            <person name="Liao N.Y."/>
            <person name="Taylor G."/>
            <person name="Tanguay P."/>
            <person name="Feau N."/>
            <person name="Henrissat B."/>
            <person name="Chan S.K."/>
            <person name="Hesse-Orce U."/>
            <person name="Alamouti S.M."/>
            <person name="Tsui C.K.M."/>
            <person name="Docking R.T."/>
            <person name="Levasseur A."/>
            <person name="Haridas S."/>
            <person name="Robertson G."/>
            <person name="Birol I."/>
            <person name="Holt R.A."/>
            <person name="Marra M.A."/>
            <person name="Hamelin R.C."/>
            <person name="Hirst M."/>
            <person name="Jones S.J.M."/>
            <person name="Bohlmann J."/>
            <person name="Breuil C."/>
        </authorList>
    </citation>
    <scope>NUCLEOTIDE SEQUENCE [LARGE SCALE GENOMIC DNA]</scope>
    <source>
        <strain evidence="2">kw1407 / UAMH 11150</strain>
    </source>
</reference>
<name>F0XI85_GROCL</name>
<dbReference type="SUPFAM" id="SSF53335">
    <property type="entry name" value="S-adenosyl-L-methionine-dependent methyltransferases"/>
    <property type="match status" value="1"/>
</dbReference>
<proteinExistence type="predicted"/>
<evidence type="ECO:0000313" key="2">
    <source>
        <dbReference type="Proteomes" id="UP000007796"/>
    </source>
</evidence>
<accession>F0XI85</accession>
<dbReference type="AlphaFoldDB" id="F0XI85"/>
<gene>
    <name evidence="1" type="ORF">CMQ_2779</name>
</gene>
<dbReference type="eggNOG" id="ENOG502SNAB">
    <property type="taxonomic scope" value="Eukaryota"/>
</dbReference>
<dbReference type="InterPro" id="IPR029063">
    <property type="entry name" value="SAM-dependent_MTases_sf"/>
</dbReference>
<keyword evidence="2" id="KW-1185">Reference proteome</keyword>
<dbReference type="RefSeq" id="XP_014172332.1">
    <property type="nucleotide sequence ID" value="XM_014316857.1"/>
</dbReference>
<keyword evidence="1" id="KW-0489">Methyltransferase</keyword>
<keyword evidence="1" id="KW-0808">Transferase</keyword>
<dbReference type="GO" id="GO:0032259">
    <property type="term" value="P:methylation"/>
    <property type="evidence" value="ECO:0007669"/>
    <property type="project" value="UniProtKB-KW"/>
</dbReference>
<dbReference type="CDD" id="cd02440">
    <property type="entry name" value="AdoMet_MTases"/>
    <property type="match status" value="1"/>
</dbReference>
<dbReference type="OrthoDB" id="417697at2759"/>
<sequence>MGESTETTDWSLTNGHGYILNRDRAHAAASRLNLQFYLWKDALGFNIHPVVAAELRPDARIAEAPPTAWLPAGTSLRRWNVLEDVPDDLVGTFDYVHTRLLVLVVENKDPRPILRNLLRLLKPGGYLQWDELDTVHMAVHKIDTALATPALDQLRAWSWAGGRRDWTVRLAEFMADVGFSAAKTDFYGDPLPLVRAFNEQHLLTADEFALGLAKLGQADAANKYFKLVEDAYVESVVGASLSVPRVVCTAQKPVER</sequence>
<dbReference type="STRING" id="655863.F0XI85"/>